<accession>A0AA86VLH3</accession>
<feature type="non-terminal residue" evidence="1">
    <location>
        <position position="73"/>
    </location>
</feature>
<dbReference type="Gramene" id="rna-AYBTSS11_LOCUS24506">
    <property type="protein sequence ID" value="CAJ1972457.1"/>
    <property type="gene ID" value="gene-AYBTSS11_LOCUS24506"/>
</dbReference>
<evidence type="ECO:0000313" key="1">
    <source>
        <dbReference type="EMBL" id="CAJ1972457.1"/>
    </source>
</evidence>
<dbReference type="EMBL" id="OY731405">
    <property type="protein sequence ID" value="CAJ1972457.1"/>
    <property type="molecule type" value="Genomic_DNA"/>
</dbReference>
<gene>
    <name evidence="1" type="ORF">AYBTSS11_LOCUS24506</name>
</gene>
<dbReference type="AlphaFoldDB" id="A0AA86VLH3"/>
<keyword evidence="2" id="KW-1185">Reference proteome</keyword>
<feature type="non-terminal residue" evidence="1">
    <location>
        <position position="1"/>
    </location>
</feature>
<organism evidence="1 2">
    <name type="scientific">Sphenostylis stenocarpa</name>
    <dbReference type="NCBI Taxonomy" id="92480"/>
    <lineage>
        <taxon>Eukaryota</taxon>
        <taxon>Viridiplantae</taxon>
        <taxon>Streptophyta</taxon>
        <taxon>Embryophyta</taxon>
        <taxon>Tracheophyta</taxon>
        <taxon>Spermatophyta</taxon>
        <taxon>Magnoliopsida</taxon>
        <taxon>eudicotyledons</taxon>
        <taxon>Gunneridae</taxon>
        <taxon>Pentapetalae</taxon>
        <taxon>rosids</taxon>
        <taxon>fabids</taxon>
        <taxon>Fabales</taxon>
        <taxon>Fabaceae</taxon>
        <taxon>Papilionoideae</taxon>
        <taxon>50 kb inversion clade</taxon>
        <taxon>NPAAA clade</taxon>
        <taxon>indigoferoid/millettioid clade</taxon>
        <taxon>Phaseoleae</taxon>
        <taxon>Sphenostylis</taxon>
    </lineage>
</organism>
<name>A0AA86VLH3_9FABA</name>
<dbReference type="Proteomes" id="UP001189624">
    <property type="component" value="Chromosome 8"/>
</dbReference>
<evidence type="ECO:0000313" key="2">
    <source>
        <dbReference type="Proteomes" id="UP001189624"/>
    </source>
</evidence>
<sequence length="73" mass="8208">AFPLSAPIWHIPSLVPLRHPGKNILIRPSSCTFVVFVTYKELPRSLPGFFFLMQDPALLSCFAHSLVSRTILD</sequence>
<reference evidence="1" key="1">
    <citation type="submission" date="2023-10" db="EMBL/GenBank/DDBJ databases">
        <authorList>
            <person name="Domelevo Entfellner J.-B."/>
        </authorList>
    </citation>
    <scope>NUCLEOTIDE SEQUENCE</scope>
</reference>
<proteinExistence type="predicted"/>
<protein>
    <submittedName>
        <fullName evidence="1">Uncharacterized protein</fullName>
    </submittedName>
</protein>